<protein>
    <submittedName>
        <fullName evidence="1">Zinc transporter 8</fullName>
    </submittedName>
</protein>
<accession>A0ACC0FT64</accession>
<sequence length="123" mass="13063">MFFSLTTPVGIATCIGISSSYNENSPTALAVEGILNAASAGILIYMALVDLLSADFMNPRMQANRKLQLGANASLLFSAGLWCHPRQPPASRWVKQLIGMLKSDTTASSQLKPQYVASSAKAS</sequence>
<keyword evidence="2" id="KW-1185">Reference proteome</keyword>
<name>A0ACC0FT64_9ERIC</name>
<gene>
    <name evidence="1" type="ORF">LOK49_LG12G00687</name>
</gene>
<dbReference type="EMBL" id="CM045770">
    <property type="protein sequence ID" value="KAI7991252.1"/>
    <property type="molecule type" value="Genomic_DNA"/>
</dbReference>
<evidence type="ECO:0000313" key="2">
    <source>
        <dbReference type="Proteomes" id="UP001060215"/>
    </source>
</evidence>
<organism evidence="1 2">
    <name type="scientific">Camellia lanceoleosa</name>
    <dbReference type="NCBI Taxonomy" id="1840588"/>
    <lineage>
        <taxon>Eukaryota</taxon>
        <taxon>Viridiplantae</taxon>
        <taxon>Streptophyta</taxon>
        <taxon>Embryophyta</taxon>
        <taxon>Tracheophyta</taxon>
        <taxon>Spermatophyta</taxon>
        <taxon>Magnoliopsida</taxon>
        <taxon>eudicotyledons</taxon>
        <taxon>Gunneridae</taxon>
        <taxon>Pentapetalae</taxon>
        <taxon>asterids</taxon>
        <taxon>Ericales</taxon>
        <taxon>Theaceae</taxon>
        <taxon>Camellia</taxon>
    </lineage>
</organism>
<proteinExistence type="predicted"/>
<dbReference type="Proteomes" id="UP001060215">
    <property type="component" value="Chromosome 13"/>
</dbReference>
<reference evidence="1 2" key="1">
    <citation type="journal article" date="2022" name="Plant J.">
        <title>Chromosome-level genome of Camellia lanceoleosa provides a valuable resource for understanding genome evolution and self-incompatibility.</title>
        <authorList>
            <person name="Gong W."/>
            <person name="Xiao S."/>
            <person name="Wang L."/>
            <person name="Liao Z."/>
            <person name="Chang Y."/>
            <person name="Mo W."/>
            <person name="Hu G."/>
            <person name="Li W."/>
            <person name="Zhao G."/>
            <person name="Zhu H."/>
            <person name="Hu X."/>
            <person name="Ji K."/>
            <person name="Xiang X."/>
            <person name="Song Q."/>
            <person name="Yuan D."/>
            <person name="Jin S."/>
            <person name="Zhang L."/>
        </authorList>
    </citation>
    <scope>NUCLEOTIDE SEQUENCE [LARGE SCALE GENOMIC DNA]</scope>
    <source>
        <strain evidence="1">SQ_2022a</strain>
    </source>
</reference>
<comment type="caution">
    <text evidence="1">The sequence shown here is derived from an EMBL/GenBank/DDBJ whole genome shotgun (WGS) entry which is preliminary data.</text>
</comment>
<evidence type="ECO:0000313" key="1">
    <source>
        <dbReference type="EMBL" id="KAI7991252.1"/>
    </source>
</evidence>